<reference evidence="1 2" key="1">
    <citation type="submission" date="2016-11" db="EMBL/GenBank/DDBJ databases">
        <authorList>
            <person name="Jaros S."/>
            <person name="Januszkiewicz K."/>
            <person name="Wedrychowicz H."/>
        </authorList>
    </citation>
    <scope>NUCLEOTIDE SEQUENCE [LARGE SCALE GENOMIC DNA]</scope>
    <source>
        <strain evidence="1 2">DSM 29431</strain>
    </source>
</reference>
<dbReference type="STRING" id="996342.SAMN05443551_3889"/>
<sequence>MAALLSQIGSGGKLGAALVSGKAVGHSLGMQREVELYPYVKAFLEGQGYIVKGEVGAADLVAVRGEDDPVIVELKLRANLTLYHQAIARLAVTDLVYIAIAKPKGRQARRTLRENTSLCRRLGLGFITVRQDGAVEVQCDPGPYAPRKMKASKNKLLREFHRLQGDPNDGGATRHGIVTAYRQDALRCAMYLAESGAEKGAIVAKATGVKTATTLMRDNHYGWFEKVETGVYTLSPKGRQGLADWGDSLG</sequence>
<dbReference type="Proteomes" id="UP000184221">
    <property type="component" value="Unassembled WGS sequence"/>
</dbReference>
<accession>A0A1M5XE46</accession>
<organism evidence="1 2">
    <name type="scientific">Marivita hallyeonensis</name>
    <dbReference type="NCBI Taxonomy" id="996342"/>
    <lineage>
        <taxon>Bacteria</taxon>
        <taxon>Pseudomonadati</taxon>
        <taxon>Pseudomonadota</taxon>
        <taxon>Alphaproteobacteria</taxon>
        <taxon>Rhodobacterales</taxon>
        <taxon>Roseobacteraceae</taxon>
        <taxon>Marivita</taxon>
    </lineage>
</organism>
<gene>
    <name evidence="1" type="ORF">SAMN05443551_3889</name>
</gene>
<evidence type="ECO:0000313" key="1">
    <source>
        <dbReference type="EMBL" id="SHH98127.1"/>
    </source>
</evidence>
<dbReference type="InterPro" id="IPR018679">
    <property type="entry name" value="DUF2161"/>
</dbReference>
<proteinExistence type="predicted"/>
<evidence type="ECO:0000313" key="2">
    <source>
        <dbReference type="Proteomes" id="UP000184221"/>
    </source>
</evidence>
<protein>
    <submittedName>
        <fullName evidence="1">Uncharacterized protein</fullName>
    </submittedName>
</protein>
<keyword evidence="2" id="KW-1185">Reference proteome</keyword>
<dbReference type="EMBL" id="FQXC01000006">
    <property type="protein sequence ID" value="SHH98127.1"/>
    <property type="molecule type" value="Genomic_DNA"/>
</dbReference>
<dbReference type="AlphaFoldDB" id="A0A1M5XE46"/>
<name>A0A1M5XE46_9RHOB</name>
<dbReference type="Pfam" id="PF09929">
    <property type="entry name" value="DUF2161"/>
    <property type="match status" value="1"/>
</dbReference>